<evidence type="ECO:0000256" key="4">
    <source>
        <dbReference type="ARBA" id="ARBA00022692"/>
    </source>
</evidence>
<keyword evidence="6 8" id="KW-0472">Membrane</keyword>
<feature type="region of interest" description="Disordered" evidence="9">
    <location>
        <begin position="846"/>
        <end position="872"/>
    </location>
</feature>
<reference evidence="12" key="1">
    <citation type="submission" date="2020-11" db="EMBL/GenBank/DDBJ databases">
        <authorList>
            <person name="Tran Van P."/>
        </authorList>
    </citation>
    <scope>NUCLEOTIDE SEQUENCE</scope>
</reference>
<dbReference type="EMBL" id="CAJPEV010000331">
    <property type="protein sequence ID" value="CAG0884101.1"/>
    <property type="molecule type" value="Genomic_DNA"/>
</dbReference>
<dbReference type="InterPro" id="IPR049452">
    <property type="entry name" value="Anoctamin_TM"/>
</dbReference>
<comment type="caution">
    <text evidence="8">Lacks conserved residue(s) required for the propagation of feature annotation.</text>
</comment>
<dbReference type="GO" id="GO:0005254">
    <property type="term" value="F:chloride channel activity"/>
    <property type="evidence" value="ECO:0007669"/>
    <property type="project" value="TreeGrafter"/>
</dbReference>
<feature type="transmembrane region" description="Helical" evidence="8">
    <location>
        <begin position="459"/>
        <end position="479"/>
    </location>
</feature>
<keyword evidence="5 8" id="KW-1133">Transmembrane helix</keyword>
<feature type="transmembrane region" description="Helical" evidence="8">
    <location>
        <begin position="773"/>
        <end position="803"/>
    </location>
</feature>
<proteinExistence type="inferred from homology"/>
<dbReference type="Pfam" id="PF16178">
    <property type="entry name" value="Anoct_dimer"/>
    <property type="match status" value="1"/>
</dbReference>
<dbReference type="Proteomes" id="UP000677054">
    <property type="component" value="Unassembled WGS sequence"/>
</dbReference>
<evidence type="ECO:0000256" key="9">
    <source>
        <dbReference type="SAM" id="MobiDB-lite"/>
    </source>
</evidence>
<dbReference type="Pfam" id="PF04547">
    <property type="entry name" value="Anoctamin"/>
    <property type="match status" value="1"/>
</dbReference>
<feature type="domain" description="Anoctamin transmembrane" evidence="10">
    <location>
        <begin position="249"/>
        <end position="817"/>
    </location>
</feature>
<dbReference type="EMBL" id="LR899848">
    <property type="protein sequence ID" value="CAD7242890.1"/>
    <property type="molecule type" value="Genomic_DNA"/>
</dbReference>
<feature type="transmembrane region" description="Helical" evidence="8">
    <location>
        <begin position="632"/>
        <end position="655"/>
    </location>
</feature>
<evidence type="ECO:0000259" key="10">
    <source>
        <dbReference type="Pfam" id="PF04547"/>
    </source>
</evidence>
<evidence type="ECO:0000256" key="6">
    <source>
        <dbReference type="ARBA" id="ARBA00023136"/>
    </source>
</evidence>
<gene>
    <name evidence="12" type="ORF">DSTB1V02_LOCUS2831</name>
</gene>
<name>A0A7R8ZZN7_9CRUS</name>
<evidence type="ECO:0000256" key="7">
    <source>
        <dbReference type="ARBA" id="ARBA00023180"/>
    </source>
</evidence>
<evidence type="ECO:0000313" key="13">
    <source>
        <dbReference type="Proteomes" id="UP000677054"/>
    </source>
</evidence>
<evidence type="ECO:0000256" key="8">
    <source>
        <dbReference type="RuleBase" id="RU280814"/>
    </source>
</evidence>
<dbReference type="GO" id="GO:0005886">
    <property type="term" value="C:plasma membrane"/>
    <property type="evidence" value="ECO:0007669"/>
    <property type="project" value="UniProtKB-SubCell"/>
</dbReference>
<keyword evidence="7" id="KW-0325">Glycoprotein</keyword>
<keyword evidence="13" id="KW-1185">Reference proteome</keyword>
<feature type="transmembrane region" description="Helical" evidence="8">
    <location>
        <begin position="515"/>
        <end position="535"/>
    </location>
</feature>
<evidence type="ECO:0000256" key="3">
    <source>
        <dbReference type="ARBA" id="ARBA00022475"/>
    </source>
</evidence>
<feature type="transmembrane region" description="Helical" evidence="8">
    <location>
        <begin position="416"/>
        <end position="439"/>
    </location>
</feature>
<organism evidence="12">
    <name type="scientific">Darwinula stevensoni</name>
    <dbReference type="NCBI Taxonomy" id="69355"/>
    <lineage>
        <taxon>Eukaryota</taxon>
        <taxon>Metazoa</taxon>
        <taxon>Ecdysozoa</taxon>
        <taxon>Arthropoda</taxon>
        <taxon>Crustacea</taxon>
        <taxon>Oligostraca</taxon>
        <taxon>Ostracoda</taxon>
        <taxon>Podocopa</taxon>
        <taxon>Podocopida</taxon>
        <taxon>Darwinulocopina</taxon>
        <taxon>Darwinuloidea</taxon>
        <taxon>Darwinulidae</taxon>
        <taxon>Darwinula</taxon>
    </lineage>
</organism>
<dbReference type="InterPro" id="IPR032394">
    <property type="entry name" value="Anoct_dimer"/>
</dbReference>
<evidence type="ECO:0000256" key="2">
    <source>
        <dbReference type="ARBA" id="ARBA00009671"/>
    </source>
</evidence>
<comment type="similarity">
    <text evidence="2 8">Belongs to the anoctamin family.</text>
</comment>
<sequence>MDDIEAETNGEAIRMQELSEGKSPDLYFQDGRRCIDFILAWKMDDQHLQLHHVQRREVFEKNLEEEGLELEFEDNVESQLRFIKVHAPWEVLTRYAEILKLKMPMRELRGMDYEIMHPHAVVKEVEGWLSSCLRVFQLDEYLFPPQEKTFTATYSRDKEYLFNMKEDIFTSSMRSRIVDFILCRKHFRVETKACEMSFGVQKLLMDRTYDAAYPLHDGDLVSEGSIRHLLRTEWGSLRKLHKCQPLECIKDYYGVKISLYFAWLGFYTYMLIPASIVGLICFLYGCFSLYSNEPSEDICNQHLNITMCPICDHLCDFWHLEETCLHARITYLFDNPATLFFAIFMSFWSAMFLEFWKRYSAEISHQWDLTGFDIREEHPRPEYLARLSSMQEQRLNYVTKMLEPHVSFWKMKVPGLFISCISILLLISLALVAVMAVILYRMSMVAALSLHGDSYVTSYAMLITTTTAASINLCCILVFNQLYNRLATYLTELELPRTQSEFDDSLTLKIYLLQFVNYYASIFYIAFFKGSFIGYPGSYKRLFGFRQEECGPGGCLMELCIQLGIIMVGKQAMNTVLEMFWPIFFKWLQLIQLGVKEVASHLPSTRWGKDYKLVDFGTQGLFNEYCEMVLQFGFVTIFVAAFPLAPLFALINNIFEMRLDARKLLTYYRRPVAQRVIDIGIWYTILESVGKLAVLTNAFIIAFTSNFIPRIVYRMNVSPDDSLKGFLNHSLAYFNVSDFPPEYAPQVSGHSVCRYPDYREPYWREDKYNPTSMFWHVLAARLAFVVVFQNLVFGLINVIRWIIPDTPGKLKDKIRREAYLTNEIIMEQELLRSKTSRWTGAFGKWAGQGNDKDPLPTHRTQKPASPGGAGDFSSEIQYPRLHVMDKEDQAASHYYLFVCP</sequence>
<accession>A0A7R8ZZN7</accession>
<dbReference type="InterPro" id="IPR007632">
    <property type="entry name" value="Anoctamin"/>
</dbReference>
<keyword evidence="3" id="KW-1003">Cell membrane</keyword>
<dbReference type="AlphaFoldDB" id="A0A7R8ZZN7"/>
<dbReference type="OrthoDB" id="296386at2759"/>
<evidence type="ECO:0000256" key="5">
    <source>
        <dbReference type="ARBA" id="ARBA00022989"/>
    </source>
</evidence>
<feature type="transmembrane region" description="Helical" evidence="8">
    <location>
        <begin position="337"/>
        <end position="356"/>
    </location>
</feature>
<dbReference type="GO" id="GO:0046983">
    <property type="term" value="F:protein dimerization activity"/>
    <property type="evidence" value="ECO:0007669"/>
    <property type="project" value="InterPro"/>
</dbReference>
<evidence type="ECO:0000256" key="1">
    <source>
        <dbReference type="ARBA" id="ARBA00004651"/>
    </source>
</evidence>
<comment type="subcellular location">
    <subcellularLocation>
        <location evidence="1">Cell membrane</location>
        <topology evidence="1">Multi-pass membrane protein</topology>
    </subcellularLocation>
    <subcellularLocation>
        <location evidence="8">Membrane</location>
        <topology evidence="8">Multi-pass membrane protein</topology>
    </subcellularLocation>
</comment>
<dbReference type="PANTHER" id="PTHR12308:SF83">
    <property type="entry name" value="ANOCTAMIN"/>
    <property type="match status" value="1"/>
</dbReference>
<protein>
    <recommendedName>
        <fullName evidence="8">Anoctamin</fullName>
    </recommendedName>
</protein>
<evidence type="ECO:0000313" key="12">
    <source>
        <dbReference type="EMBL" id="CAD7242890.1"/>
    </source>
</evidence>
<evidence type="ECO:0000259" key="11">
    <source>
        <dbReference type="Pfam" id="PF16178"/>
    </source>
</evidence>
<feature type="domain" description="Anoctamin dimerisation" evidence="11">
    <location>
        <begin position="27"/>
        <end position="246"/>
    </location>
</feature>
<dbReference type="PANTHER" id="PTHR12308">
    <property type="entry name" value="ANOCTAMIN"/>
    <property type="match status" value="1"/>
</dbReference>
<feature type="transmembrane region" description="Helical" evidence="8">
    <location>
        <begin position="260"/>
        <end position="285"/>
    </location>
</feature>
<keyword evidence="4 8" id="KW-0812">Transmembrane</keyword>